<evidence type="ECO:0000313" key="7">
    <source>
        <dbReference type="EMBL" id="TLS36312.1"/>
    </source>
</evidence>
<evidence type="ECO:0000256" key="1">
    <source>
        <dbReference type="ARBA" id="ARBA00010638"/>
    </source>
</evidence>
<proteinExistence type="inferred from homology"/>
<reference evidence="7 8" key="1">
    <citation type="submission" date="2019-04" db="EMBL/GenBank/DDBJ databases">
        <title>Bacillus caeni sp. nov., a bacterium isolated from mangrove sediment.</title>
        <authorList>
            <person name="Huang H."/>
            <person name="Mo K."/>
            <person name="Hu Y."/>
        </authorList>
    </citation>
    <scope>NUCLEOTIDE SEQUENCE [LARGE SCALE GENOMIC DNA]</scope>
    <source>
        <strain evidence="7 8">HB172195</strain>
    </source>
</reference>
<keyword evidence="5" id="KW-0479">Metal-binding</keyword>
<gene>
    <name evidence="7" type="ORF">FCL54_15380</name>
</gene>
<dbReference type="InterPro" id="IPR002698">
    <property type="entry name" value="FTHF_cligase"/>
</dbReference>
<sequence length="188" mass="21625">MNQHKQQLRNEMKEKLKEMSPDQRESSNHAIHKTLFNHPLWLQANTIGITISRKPEVDTAPIIEKAWELGKEVSVPKCFPKTKEMEFRSITSYDQLEVVYFGLKEPIPDRTESCSPLNVDLLIVPGLVFDKQGYRIGFGGGYYDRYLENYSNGTVALAYDFQVVDRVPKETFDQPVQEIITDAASYSF</sequence>
<feature type="binding site" evidence="4">
    <location>
        <position position="56"/>
    </location>
    <ligand>
        <name>substrate</name>
    </ligand>
</feature>
<dbReference type="OrthoDB" id="9801938at2"/>
<keyword evidence="7" id="KW-0436">Ligase</keyword>
<dbReference type="NCBIfam" id="TIGR02727">
    <property type="entry name" value="MTHFS_bact"/>
    <property type="match status" value="1"/>
</dbReference>
<comment type="cofactor">
    <cofactor evidence="5">
        <name>Mg(2+)</name>
        <dbReference type="ChEBI" id="CHEBI:18420"/>
    </cofactor>
</comment>
<dbReference type="Proteomes" id="UP000308230">
    <property type="component" value="Unassembled WGS sequence"/>
</dbReference>
<dbReference type="GO" id="GO:0046872">
    <property type="term" value="F:metal ion binding"/>
    <property type="evidence" value="ECO:0007669"/>
    <property type="project" value="UniProtKB-KW"/>
</dbReference>
<evidence type="ECO:0000256" key="3">
    <source>
        <dbReference type="ARBA" id="ARBA00022840"/>
    </source>
</evidence>
<dbReference type="Pfam" id="PF01812">
    <property type="entry name" value="5-FTHF_cyc-lig"/>
    <property type="match status" value="1"/>
</dbReference>
<dbReference type="PIRSF" id="PIRSF006806">
    <property type="entry name" value="FTHF_cligase"/>
    <property type="match status" value="1"/>
</dbReference>
<dbReference type="PANTHER" id="PTHR23407">
    <property type="entry name" value="ATPASE INHIBITOR/5-FORMYLTETRAHYDROFOLATE CYCLO-LIGASE"/>
    <property type="match status" value="1"/>
</dbReference>
<feature type="binding site" evidence="4">
    <location>
        <position position="51"/>
    </location>
    <ligand>
        <name>substrate</name>
    </ligand>
</feature>
<evidence type="ECO:0000256" key="5">
    <source>
        <dbReference type="RuleBase" id="RU361279"/>
    </source>
</evidence>
<feature type="region of interest" description="Disordered" evidence="6">
    <location>
        <begin position="1"/>
        <end position="27"/>
    </location>
</feature>
<keyword evidence="8" id="KW-1185">Reference proteome</keyword>
<evidence type="ECO:0000313" key="8">
    <source>
        <dbReference type="Proteomes" id="UP000308230"/>
    </source>
</evidence>
<keyword evidence="2 4" id="KW-0547">Nucleotide-binding</keyword>
<feature type="binding site" evidence="4">
    <location>
        <begin position="135"/>
        <end position="143"/>
    </location>
    <ligand>
        <name>ATP</name>
        <dbReference type="ChEBI" id="CHEBI:30616"/>
    </ligand>
</feature>
<dbReference type="GO" id="GO:0009396">
    <property type="term" value="P:folic acid-containing compound biosynthetic process"/>
    <property type="evidence" value="ECO:0007669"/>
    <property type="project" value="TreeGrafter"/>
</dbReference>
<dbReference type="InterPro" id="IPR024185">
    <property type="entry name" value="FTHF_cligase-like_sf"/>
</dbReference>
<organism evidence="7 8">
    <name type="scientific">Exobacillus caeni</name>
    <dbReference type="NCBI Taxonomy" id="2574798"/>
    <lineage>
        <taxon>Bacteria</taxon>
        <taxon>Bacillati</taxon>
        <taxon>Bacillota</taxon>
        <taxon>Bacilli</taxon>
        <taxon>Bacillales</taxon>
        <taxon>Guptibacillaceae</taxon>
        <taxon>Exobacillus</taxon>
    </lineage>
</organism>
<dbReference type="SUPFAM" id="SSF100950">
    <property type="entry name" value="NagB/RpiA/CoA transferase-like"/>
    <property type="match status" value="1"/>
</dbReference>
<feature type="compositionally biased region" description="Basic and acidic residues" evidence="6">
    <location>
        <begin position="8"/>
        <end position="27"/>
    </location>
</feature>
<dbReference type="GO" id="GO:0035999">
    <property type="term" value="P:tetrahydrofolate interconversion"/>
    <property type="evidence" value="ECO:0007669"/>
    <property type="project" value="TreeGrafter"/>
</dbReference>
<keyword evidence="5" id="KW-0460">Magnesium</keyword>
<evidence type="ECO:0000256" key="2">
    <source>
        <dbReference type="ARBA" id="ARBA00022741"/>
    </source>
</evidence>
<dbReference type="EC" id="6.3.3.2" evidence="5"/>
<dbReference type="AlphaFoldDB" id="A0A5R9EYD2"/>
<feature type="binding site" evidence="4">
    <location>
        <begin position="5"/>
        <end position="9"/>
    </location>
    <ligand>
        <name>ATP</name>
        <dbReference type="ChEBI" id="CHEBI:30616"/>
    </ligand>
</feature>
<dbReference type="PANTHER" id="PTHR23407:SF1">
    <property type="entry name" value="5-FORMYLTETRAHYDROFOLATE CYCLO-LIGASE"/>
    <property type="match status" value="1"/>
</dbReference>
<name>A0A5R9EYD2_9BACL</name>
<comment type="similarity">
    <text evidence="1 5">Belongs to the 5-formyltetrahydrofolate cyclo-ligase family.</text>
</comment>
<comment type="caution">
    <text evidence="7">The sequence shown here is derived from an EMBL/GenBank/DDBJ whole genome shotgun (WGS) entry which is preliminary data.</text>
</comment>
<dbReference type="GO" id="GO:0005524">
    <property type="term" value="F:ATP binding"/>
    <property type="evidence" value="ECO:0007669"/>
    <property type="project" value="UniProtKB-KW"/>
</dbReference>
<dbReference type="Gene3D" id="3.40.50.10420">
    <property type="entry name" value="NagB/RpiA/CoA transferase-like"/>
    <property type="match status" value="1"/>
</dbReference>
<evidence type="ECO:0000256" key="4">
    <source>
        <dbReference type="PIRSR" id="PIRSR006806-1"/>
    </source>
</evidence>
<accession>A0A5R9EYD2</accession>
<protein>
    <recommendedName>
        <fullName evidence="5">5-formyltetrahydrofolate cyclo-ligase</fullName>
        <ecNumber evidence="5">6.3.3.2</ecNumber>
    </recommendedName>
</protein>
<dbReference type="InterPro" id="IPR037171">
    <property type="entry name" value="NagB/RpiA_transferase-like"/>
</dbReference>
<comment type="catalytic activity">
    <reaction evidence="5">
        <text>(6S)-5-formyl-5,6,7,8-tetrahydrofolate + ATP = (6R)-5,10-methenyltetrahydrofolate + ADP + phosphate</text>
        <dbReference type="Rhea" id="RHEA:10488"/>
        <dbReference type="ChEBI" id="CHEBI:30616"/>
        <dbReference type="ChEBI" id="CHEBI:43474"/>
        <dbReference type="ChEBI" id="CHEBI:57455"/>
        <dbReference type="ChEBI" id="CHEBI:57457"/>
        <dbReference type="ChEBI" id="CHEBI:456216"/>
        <dbReference type="EC" id="6.3.3.2"/>
    </reaction>
</comment>
<dbReference type="RefSeq" id="WP_138127630.1">
    <property type="nucleotide sequence ID" value="NZ_SWLG01000011.1"/>
</dbReference>
<dbReference type="EMBL" id="SWLG01000011">
    <property type="protein sequence ID" value="TLS36312.1"/>
    <property type="molecule type" value="Genomic_DNA"/>
</dbReference>
<keyword evidence="3 4" id="KW-0067">ATP-binding</keyword>
<dbReference type="GO" id="GO:0030272">
    <property type="term" value="F:5-formyltetrahydrofolate cyclo-ligase activity"/>
    <property type="evidence" value="ECO:0007669"/>
    <property type="project" value="UniProtKB-EC"/>
</dbReference>
<evidence type="ECO:0000256" key="6">
    <source>
        <dbReference type="SAM" id="MobiDB-lite"/>
    </source>
</evidence>